<evidence type="ECO:0000313" key="7">
    <source>
        <dbReference type="EMBL" id="MFD0902956.1"/>
    </source>
</evidence>
<gene>
    <name evidence="7" type="ORF">ACFQ11_21360</name>
</gene>
<keyword evidence="3" id="KW-0274">FAD</keyword>
<dbReference type="PANTHER" id="PTHR43557">
    <property type="entry name" value="APOPTOSIS-INDUCING FACTOR 1"/>
    <property type="match status" value="1"/>
</dbReference>
<sequence length="409" mass="42199">MPARPRVAVVGASLAGLRAAERLRAAGHDGPITVFGAEPHPPYNRPPLTKEALADPRATEPSALAERLSFRHRAATADVEFRLGDAVASADLAAGTLTTESGHRAGYDGLVAATGLRPRRLAVPGPAAGRHVLRTVEDCHGLRTALRRHGRAEVVVIGAGFIGCEAAATLRTLGHAVTVVEPAGPPLVRVIGEPLAAAVRRHHEAAGVRFVLGAGVTAFAGDGRVAGVVLGGGEVLPADVVVEAVGSACNTEWLAGNGLPLDDGVLTDNRLGIAGAPRAVAAGDVARFPNPLFDEVPRRVEHWSIPADTAKRAAATLVALLAGEPPDTTPFAPLPSFWSDQLGLRFQSLGSPSLADEVRVEEGDPDHLAGGVLATYHRSGRLVGALTVNIGPARQRDLRDAFAALAPTA</sequence>
<evidence type="ECO:0000259" key="6">
    <source>
        <dbReference type="Pfam" id="PF14759"/>
    </source>
</evidence>
<dbReference type="InterPro" id="IPR028202">
    <property type="entry name" value="Reductase_C"/>
</dbReference>
<dbReference type="SUPFAM" id="SSF51905">
    <property type="entry name" value="FAD/NAD(P)-binding domain"/>
    <property type="match status" value="1"/>
</dbReference>
<keyword evidence="4" id="KW-0560">Oxidoreductase</keyword>
<dbReference type="PANTHER" id="PTHR43557:SF2">
    <property type="entry name" value="RIESKE DOMAIN-CONTAINING PROTEIN-RELATED"/>
    <property type="match status" value="1"/>
</dbReference>
<feature type="domain" description="FAD/NAD(P)-binding" evidence="5">
    <location>
        <begin position="6"/>
        <end position="300"/>
    </location>
</feature>
<dbReference type="Pfam" id="PF07992">
    <property type="entry name" value="Pyr_redox_2"/>
    <property type="match status" value="1"/>
</dbReference>
<evidence type="ECO:0000256" key="4">
    <source>
        <dbReference type="ARBA" id="ARBA00023002"/>
    </source>
</evidence>
<evidence type="ECO:0000256" key="3">
    <source>
        <dbReference type="ARBA" id="ARBA00022827"/>
    </source>
</evidence>
<dbReference type="EMBL" id="JBHTJA010000045">
    <property type="protein sequence ID" value="MFD0902956.1"/>
    <property type="molecule type" value="Genomic_DNA"/>
</dbReference>
<comment type="caution">
    <text evidence="7">The sequence shown here is derived from an EMBL/GenBank/DDBJ whole genome shotgun (WGS) entry which is preliminary data.</text>
</comment>
<name>A0ABW3EW46_9ACTN</name>
<dbReference type="InterPro" id="IPR050446">
    <property type="entry name" value="FAD-oxidoreductase/Apoptosis"/>
</dbReference>
<feature type="domain" description="Reductase C-terminal" evidence="6">
    <location>
        <begin position="337"/>
        <end position="392"/>
    </location>
</feature>
<comment type="cofactor">
    <cofactor evidence="1">
        <name>FAD</name>
        <dbReference type="ChEBI" id="CHEBI:57692"/>
    </cofactor>
</comment>
<dbReference type="Proteomes" id="UP001596972">
    <property type="component" value="Unassembled WGS sequence"/>
</dbReference>
<dbReference type="PRINTS" id="PR00368">
    <property type="entry name" value="FADPNR"/>
</dbReference>
<evidence type="ECO:0000313" key="8">
    <source>
        <dbReference type="Proteomes" id="UP001596972"/>
    </source>
</evidence>
<dbReference type="Gene3D" id="3.30.390.30">
    <property type="match status" value="1"/>
</dbReference>
<dbReference type="SUPFAM" id="SSF55424">
    <property type="entry name" value="FAD/NAD-linked reductases, dimerisation (C-terminal) domain"/>
    <property type="match status" value="1"/>
</dbReference>
<accession>A0ABW3EW46</accession>
<dbReference type="InterPro" id="IPR016156">
    <property type="entry name" value="FAD/NAD-linked_Rdtase_dimer_sf"/>
</dbReference>
<organism evidence="7 8">
    <name type="scientific">Actinomadura sediminis</name>
    <dbReference type="NCBI Taxonomy" id="1038904"/>
    <lineage>
        <taxon>Bacteria</taxon>
        <taxon>Bacillati</taxon>
        <taxon>Actinomycetota</taxon>
        <taxon>Actinomycetes</taxon>
        <taxon>Streptosporangiales</taxon>
        <taxon>Thermomonosporaceae</taxon>
        <taxon>Actinomadura</taxon>
    </lineage>
</organism>
<keyword evidence="2" id="KW-0285">Flavoprotein</keyword>
<evidence type="ECO:0000256" key="1">
    <source>
        <dbReference type="ARBA" id="ARBA00001974"/>
    </source>
</evidence>
<proteinExistence type="predicted"/>
<reference evidence="8" key="1">
    <citation type="journal article" date="2019" name="Int. J. Syst. Evol. Microbiol.">
        <title>The Global Catalogue of Microorganisms (GCM) 10K type strain sequencing project: providing services to taxonomists for standard genome sequencing and annotation.</title>
        <authorList>
            <consortium name="The Broad Institute Genomics Platform"/>
            <consortium name="The Broad Institute Genome Sequencing Center for Infectious Disease"/>
            <person name="Wu L."/>
            <person name="Ma J."/>
        </authorList>
    </citation>
    <scope>NUCLEOTIDE SEQUENCE [LARGE SCALE GENOMIC DNA]</scope>
    <source>
        <strain evidence="8">JCM 31202</strain>
    </source>
</reference>
<dbReference type="Pfam" id="PF14759">
    <property type="entry name" value="Reductase_C"/>
    <property type="match status" value="1"/>
</dbReference>
<dbReference type="InterPro" id="IPR036188">
    <property type="entry name" value="FAD/NAD-bd_sf"/>
</dbReference>
<keyword evidence="8" id="KW-1185">Reference proteome</keyword>
<protein>
    <submittedName>
        <fullName evidence="7">NAD(P)/FAD-dependent oxidoreductase</fullName>
    </submittedName>
</protein>
<dbReference type="PRINTS" id="PR00411">
    <property type="entry name" value="PNDRDTASEI"/>
</dbReference>
<dbReference type="RefSeq" id="WP_378301260.1">
    <property type="nucleotide sequence ID" value="NZ_JBHTJA010000045.1"/>
</dbReference>
<evidence type="ECO:0000259" key="5">
    <source>
        <dbReference type="Pfam" id="PF07992"/>
    </source>
</evidence>
<dbReference type="Gene3D" id="3.50.50.60">
    <property type="entry name" value="FAD/NAD(P)-binding domain"/>
    <property type="match status" value="2"/>
</dbReference>
<evidence type="ECO:0000256" key="2">
    <source>
        <dbReference type="ARBA" id="ARBA00022630"/>
    </source>
</evidence>
<dbReference type="InterPro" id="IPR023753">
    <property type="entry name" value="FAD/NAD-binding_dom"/>
</dbReference>